<feature type="region of interest" description="Disordered" evidence="1">
    <location>
        <begin position="117"/>
        <end position="159"/>
    </location>
</feature>
<feature type="compositionally biased region" description="Low complexity" evidence="1">
    <location>
        <begin position="577"/>
        <end position="587"/>
    </location>
</feature>
<evidence type="ECO:0000313" key="3">
    <source>
        <dbReference type="Proteomes" id="UP000747399"/>
    </source>
</evidence>
<dbReference type="AlphaFoldDB" id="A0A8J4F350"/>
<accession>A0A8J4F350</accession>
<gene>
    <name evidence="2" type="ORF">Vafri_10311</name>
</gene>
<proteinExistence type="predicted"/>
<name>A0A8J4F350_9CHLO</name>
<evidence type="ECO:0000313" key="2">
    <source>
        <dbReference type="EMBL" id="GIL54561.1"/>
    </source>
</evidence>
<feature type="compositionally biased region" description="Polar residues" evidence="1">
    <location>
        <begin position="558"/>
        <end position="568"/>
    </location>
</feature>
<feature type="compositionally biased region" description="Low complexity" evidence="1">
    <location>
        <begin position="240"/>
        <end position="267"/>
    </location>
</feature>
<feature type="region of interest" description="Disordered" evidence="1">
    <location>
        <begin position="231"/>
        <end position="281"/>
    </location>
</feature>
<comment type="caution">
    <text evidence="2">The sequence shown here is derived from an EMBL/GenBank/DDBJ whole genome shotgun (WGS) entry which is preliminary data.</text>
</comment>
<dbReference type="EMBL" id="BNCO01000019">
    <property type="protein sequence ID" value="GIL54561.1"/>
    <property type="molecule type" value="Genomic_DNA"/>
</dbReference>
<feature type="region of interest" description="Disordered" evidence="1">
    <location>
        <begin position="551"/>
        <end position="592"/>
    </location>
</feature>
<dbReference type="Proteomes" id="UP000747399">
    <property type="component" value="Unassembled WGS sequence"/>
</dbReference>
<feature type="compositionally biased region" description="Gly residues" evidence="1">
    <location>
        <begin position="136"/>
        <end position="146"/>
    </location>
</feature>
<protein>
    <submittedName>
        <fullName evidence="2">Uncharacterized protein</fullName>
    </submittedName>
</protein>
<sequence>MSQIVKSIGPAKACFKTVRTLSTALQAFESSSRYLDYDLPQEFLSYDTSAPERRLDPSPSAVGWPETSNHTKDSLAKKLISGLSTNLVAIRQFPIDVINRSRPSFSGWELPIQCPAQRSKHTRAGQTHVGSTRSSGTGGQTGGGVGTEQQRPRRRLPRFKPSRKIMNTASLRELGELTAVEVAGWNAKELAAAARRALSLWRHEQPGAAARVQRMQRLPLLPPLVRAERSHAAVVNGGDSSTHTSSTHSTSTSTTSTSTTSTSTSTTTGGGGGGLFIDGRNEADSVVGSDRGCSGGTAELTSKIALRAAAMPTALKPLLRGPTESAYATAAPSLSAERRTLAPLGAEVDGLSAATAAAAAAAAAATTASPVFTVQRSLLPRRRLTGGVYGASVVVERPLRPHELRLAQLVERLVQAANGRLAEGFGSRELSSFVWSLVALGYWQPPLVPLVAAFADYGAERLRAADPIAMAIVLQVLAKARAAAAAGQTTATKLSELVPATAAAAATSLPRCLPSCDPRTLAGLLHSCTVLLSPSPNSSCSSLRGGIEASGTPFLEGSTGSDATPATKSGSRHESGSESGSRQSGSEMHLDGRTTEALAAVAREVTKECVRRRFIGFGPVSLVTAAGALTALCRSPNPVLGGGDDSSAVWAILAAAAVSPTAPQMAGATPQQWTMLLRAARAQGGPSQQMLLTGAAAAGVSVS</sequence>
<reference evidence="2" key="1">
    <citation type="journal article" date="2021" name="Proc. Natl. Acad. Sci. U.S.A.">
        <title>Three genomes in the algal genus Volvox reveal the fate of a haploid sex-determining region after a transition to homothallism.</title>
        <authorList>
            <person name="Yamamoto K."/>
            <person name="Hamaji T."/>
            <person name="Kawai-Toyooka H."/>
            <person name="Matsuzaki R."/>
            <person name="Takahashi F."/>
            <person name="Nishimura Y."/>
            <person name="Kawachi M."/>
            <person name="Noguchi H."/>
            <person name="Minakuchi Y."/>
            <person name="Umen J.G."/>
            <person name="Toyoda A."/>
            <person name="Nozaki H."/>
        </authorList>
    </citation>
    <scope>NUCLEOTIDE SEQUENCE</scope>
    <source>
        <strain evidence="2">NIES-3780</strain>
    </source>
</reference>
<evidence type="ECO:0000256" key="1">
    <source>
        <dbReference type="SAM" id="MobiDB-lite"/>
    </source>
</evidence>
<feature type="region of interest" description="Disordered" evidence="1">
    <location>
        <begin position="48"/>
        <end position="69"/>
    </location>
</feature>
<keyword evidence="3" id="KW-1185">Reference proteome</keyword>
<organism evidence="2 3">
    <name type="scientific">Volvox africanus</name>
    <dbReference type="NCBI Taxonomy" id="51714"/>
    <lineage>
        <taxon>Eukaryota</taxon>
        <taxon>Viridiplantae</taxon>
        <taxon>Chlorophyta</taxon>
        <taxon>core chlorophytes</taxon>
        <taxon>Chlorophyceae</taxon>
        <taxon>CS clade</taxon>
        <taxon>Chlamydomonadales</taxon>
        <taxon>Volvocaceae</taxon>
        <taxon>Volvox</taxon>
    </lineage>
</organism>